<dbReference type="AlphaFoldDB" id="F4LUR3"/>
<name>F4LUR3_TEPAE</name>
<proteinExistence type="predicted"/>
<dbReference type="Proteomes" id="UP000010802">
    <property type="component" value="Chromosome"/>
</dbReference>
<gene>
    <name evidence="1" type="ordered locus">TEPIRE1_0478</name>
</gene>
<dbReference type="KEGG" id="tep:TepRe1_0432"/>
<accession>F4LUR3</accession>
<dbReference type="PATRIC" id="fig|1209989.3.peg.503"/>
<evidence type="ECO:0000313" key="1">
    <source>
        <dbReference type="EMBL" id="CCP25156.1"/>
    </source>
</evidence>
<evidence type="ECO:0000313" key="2">
    <source>
        <dbReference type="Proteomes" id="UP000010802"/>
    </source>
</evidence>
<accession>L0RWC7</accession>
<dbReference type="HOGENOM" id="CLU_123806_0_0_9"/>
<reference evidence="2" key="1">
    <citation type="journal article" date="2013" name="Genome Announc.">
        <title>First genome sequence of a syntrophic acetate-oxidizing bacterium, Tepidanaerobacter acetatoxydans strain Re1.</title>
        <authorList>
            <person name="Manzoor S."/>
            <person name="Bongcam-Rudloff E."/>
            <person name="Schnurer A."/>
            <person name="Muller B."/>
        </authorList>
    </citation>
    <scope>NUCLEOTIDE SEQUENCE [LARGE SCALE GENOMIC DNA]</scope>
    <source>
        <strain evidence="2">Re1</strain>
    </source>
</reference>
<protein>
    <recommendedName>
        <fullName evidence="3">L-2-amino-thiazoline-4-carboxylic acid hydrolase</fullName>
    </recommendedName>
</protein>
<sequence length="170" mass="19703">MSKINNIAKNVNDDKIQALRDAFGHRAMWLYYLLDEVKKTGCENWKDIGYKATFRCGCFHGEHFKTLINGTTLKDFETEFAEPNGNGRKIFEMEEILKTDNEYYLDFHYCPLVEAWQKLGCTDEEIEVLCDIAMNGDRGIASVFNDFEFTLGKTIAQGHNCCEIRFNKKK</sequence>
<dbReference type="OrthoDB" id="5454254at2"/>
<organism evidence="1 2">
    <name type="scientific">Tepidanaerobacter acetatoxydans (strain DSM 21804 / JCM 16047 / Re1)</name>
    <dbReference type="NCBI Taxonomy" id="1209989"/>
    <lineage>
        <taxon>Bacteria</taxon>
        <taxon>Bacillati</taxon>
        <taxon>Bacillota</taxon>
        <taxon>Clostridia</taxon>
        <taxon>Thermosediminibacterales</taxon>
        <taxon>Tepidanaerobacteraceae</taxon>
        <taxon>Tepidanaerobacter</taxon>
    </lineage>
</organism>
<dbReference type="EMBL" id="HF563609">
    <property type="protein sequence ID" value="CCP25156.1"/>
    <property type="molecule type" value="Genomic_DNA"/>
</dbReference>
<keyword evidence="2" id="KW-1185">Reference proteome</keyword>
<dbReference type="KEGG" id="tae:TepiRe1_0478"/>
<dbReference type="STRING" id="1209989.TepRe1_0432"/>
<dbReference type="InterPro" id="IPR026002">
    <property type="entry name" value="ATC_hydrolase-like"/>
</dbReference>
<evidence type="ECO:0008006" key="3">
    <source>
        <dbReference type="Google" id="ProtNLM"/>
    </source>
</evidence>
<dbReference type="Pfam" id="PF14196">
    <property type="entry name" value="ATC_hydrolase"/>
    <property type="match status" value="1"/>
</dbReference>
<dbReference type="RefSeq" id="WP_013777554.1">
    <property type="nucleotide sequence ID" value="NC_015519.1"/>
</dbReference>
<dbReference type="eggNOG" id="ENOG502ZWQQ">
    <property type="taxonomic scope" value="Bacteria"/>
</dbReference>